<reference evidence="2" key="2">
    <citation type="submission" date="2020-09" db="EMBL/GenBank/DDBJ databases">
        <authorList>
            <person name="Sun Q."/>
            <person name="Zhou Y."/>
        </authorList>
    </citation>
    <scope>NUCLEOTIDE SEQUENCE</scope>
    <source>
        <strain evidence="2">CGMCC 1.3617</strain>
    </source>
</reference>
<dbReference type="InterPro" id="IPR025333">
    <property type="entry name" value="DUF4239"/>
</dbReference>
<name>A0A917NKR1_9PROT</name>
<dbReference type="Pfam" id="PF14023">
    <property type="entry name" value="Bestrophin-like"/>
    <property type="match status" value="1"/>
</dbReference>
<keyword evidence="1" id="KW-0812">Transmembrane</keyword>
<dbReference type="AlphaFoldDB" id="A0A917NKR1"/>
<sequence length="256" mass="27674">MTLLAGAGVFFLTFMASLIGLALHRALPEDHRGGESKDTVRLVQALIASMATLVLGLLIASASTHYRSQAEGVSELAADVIVLDIALAHSGPDADLARRELRGMVQAAVHDHVLQSRQPDRAIDTVRFDAFHDAVARLHPSNPGEAAAQARALAVASRLVQARVLLMMHDATNDVQWPFLAVLVSWLAMLFLAMGVFARWNRLIVVALFAGSLAVSGAIFLILELEHPRIGLLRVSDKPLRFALHQLGRWPGATPE</sequence>
<organism evidence="2 3">
    <name type="scientific">Neoroseomonas lacus</name>
    <dbReference type="NCBI Taxonomy" id="287609"/>
    <lineage>
        <taxon>Bacteria</taxon>
        <taxon>Pseudomonadati</taxon>
        <taxon>Pseudomonadota</taxon>
        <taxon>Alphaproteobacteria</taxon>
        <taxon>Acetobacterales</taxon>
        <taxon>Acetobacteraceae</taxon>
        <taxon>Neoroseomonas</taxon>
    </lineage>
</organism>
<accession>A0A917NKR1</accession>
<dbReference type="EMBL" id="BMKW01000003">
    <property type="protein sequence ID" value="GGJ08039.1"/>
    <property type="molecule type" value="Genomic_DNA"/>
</dbReference>
<gene>
    <name evidence="2" type="ORF">GCM10011320_13800</name>
</gene>
<comment type="caution">
    <text evidence="2">The sequence shown here is derived from an EMBL/GenBank/DDBJ whole genome shotgun (WGS) entry which is preliminary data.</text>
</comment>
<keyword evidence="1" id="KW-1133">Transmembrane helix</keyword>
<evidence type="ECO:0000313" key="3">
    <source>
        <dbReference type="Proteomes" id="UP000661507"/>
    </source>
</evidence>
<dbReference type="RefSeq" id="WP_188966213.1">
    <property type="nucleotide sequence ID" value="NZ_BMKW01000003.1"/>
</dbReference>
<evidence type="ECO:0008006" key="4">
    <source>
        <dbReference type="Google" id="ProtNLM"/>
    </source>
</evidence>
<proteinExistence type="predicted"/>
<reference evidence="2" key="1">
    <citation type="journal article" date="2014" name="Int. J. Syst. Evol. Microbiol.">
        <title>Complete genome sequence of Corynebacterium casei LMG S-19264T (=DSM 44701T), isolated from a smear-ripened cheese.</title>
        <authorList>
            <consortium name="US DOE Joint Genome Institute (JGI-PGF)"/>
            <person name="Walter F."/>
            <person name="Albersmeier A."/>
            <person name="Kalinowski J."/>
            <person name="Ruckert C."/>
        </authorList>
    </citation>
    <scope>NUCLEOTIDE SEQUENCE</scope>
    <source>
        <strain evidence="2">CGMCC 1.3617</strain>
    </source>
</reference>
<evidence type="ECO:0000313" key="2">
    <source>
        <dbReference type="EMBL" id="GGJ08039.1"/>
    </source>
</evidence>
<feature type="transmembrane region" description="Helical" evidence="1">
    <location>
        <begin position="177"/>
        <end position="197"/>
    </location>
</feature>
<protein>
    <recommendedName>
        <fullName evidence="4">DUF4239 domain-containing protein</fullName>
    </recommendedName>
</protein>
<keyword evidence="1" id="KW-0472">Membrane</keyword>
<evidence type="ECO:0000256" key="1">
    <source>
        <dbReference type="SAM" id="Phobius"/>
    </source>
</evidence>
<feature type="transmembrane region" description="Helical" evidence="1">
    <location>
        <begin position="203"/>
        <end position="223"/>
    </location>
</feature>
<feature type="transmembrane region" description="Helical" evidence="1">
    <location>
        <begin position="42"/>
        <end position="60"/>
    </location>
</feature>
<dbReference type="Proteomes" id="UP000661507">
    <property type="component" value="Unassembled WGS sequence"/>
</dbReference>
<keyword evidence="3" id="KW-1185">Reference proteome</keyword>